<comment type="similarity">
    <text evidence="2">Belongs to the TRAFAC class myosin-kinesin ATPase superfamily. Kinesin family.</text>
</comment>
<reference evidence="4" key="1">
    <citation type="submission" date="2020-06" db="EMBL/GenBank/DDBJ databases">
        <title>WGS assembly of Ceratodon purpureus strain R40.</title>
        <authorList>
            <person name="Carey S.B."/>
            <person name="Jenkins J."/>
            <person name="Shu S."/>
            <person name="Lovell J.T."/>
            <person name="Sreedasyam A."/>
            <person name="Maumus F."/>
            <person name="Tiley G.P."/>
            <person name="Fernandez-Pozo N."/>
            <person name="Barry K."/>
            <person name="Chen C."/>
            <person name="Wang M."/>
            <person name="Lipzen A."/>
            <person name="Daum C."/>
            <person name="Saski C.A."/>
            <person name="Payton A.C."/>
            <person name="Mcbreen J.C."/>
            <person name="Conrad R.E."/>
            <person name="Kollar L.M."/>
            <person name="Olsson S."/>
            <person name="Huttunen S."/>
            <person name="Landis J.B."/>
            <person name="Wickett N.J."/>
            <person name="Johnson M.G."/>
            <person name="Rensing S.A."/>
            <person name="Grimwood J."/>
            <person name="Schmutz J."/>
            <person name="Mcdaniel S.F."/>
        </authorList>
    </citation>
    <scope>NUCLEOTIDE SEQUENCE</scope>
    <source>
        <strain evidence="4">R40</strain>
    </source>
</reference>
<organism evidence="4 5">
    <name type="scientific">Ceratodon purpureus</name>
    <name type="common">Fire moss</name>
    <name type="synonym">Dicranum purpureum</name>
    <dbReference type="NCBI Taxonomy" id="3225"/>
    <lineage>
        <taxon>Eukaryota</taxon>
        <taxon>Viridiplantae</taxon>
        <taxon>Streptophyta</taxon>
        <taxon>Embryophyta</taxon>
        <taxon>Bryophyta</taxon>
        <taxon>Bryophytina</taxon>
        <taxon>Bryopsida</taxon>
        <taxon>Dicranidae</taxon>
        <taxon>Pseudoditrichales</taxon>
        <taxon>Ditrichaceae</taxon>
        <taxon>Ceratodon</taxon>
    </lineage>
</organism>
<dbReference type="Proteomes" id="UP000822688">
    <property type="component" value="Chromosome 7"/>
</dbReference>
<comment type="caution">
    <text evidence="4">The sequence shown here is derived from an EMBL/GenBank/DDBJ whole genome shotgun (WGS) entry which is preliminary data.</text>
</comment>
<dbReference type="SMART" id="SM00129">
    <property type="entry name" value="KISc"/>
    <property type="match status" value="1"/>
</dbReference>
<dbReference type="GO" id="GO:0005524">
    <property type="term" value="F:ATP binding"/>
    <property type="evidence" value="ECO:0007669"/>
    <property type="project" value="UniProtKB-UniRule"/>
</dbReference>
<dbReference type="EMBL" id="CM026428">
    <property type="protein sequence ID" value="KAG0566514.1"/>
    <property type="molecule type" value="Genomic_DNA"/>
</dbReference>
<evidence type="ECO:0000256" key="1">
    <source>
        <dbReference type="ARBA" id="ARBA00023175"/>
    </source>
</evidence>
<dbReference type="GO" id="GO:0008017">
    <property type="term" value="F:microtubule binding"/>
    <property type="evidence" value="ECO:0007669"/>
    <property type="project" value="InterPro"/>
</dbReference>
<proteinExistence type="inferred from homology"/>
<dbReference type="InterPro" id="IPR027640">
    <property type="entry name" value="Kinesin-like_fam"/>
</dbReference>
<feature type="domain" description="Kinesin motor" evidence="3">
    <location>
        <begin position="8"/>
        <end position="200"/>
    </location>
</feature>
<gene>
    <name evidence="4" type="ORF">KC19_7G069100</name>
</gene>
<keyword evidence="2" id="KW-0067">ATP-binding</keyword>
<dbReference type="SUPFAM" id="SSF52540">
    <property type="entry name" value="P-loop containing nucleoside triphosphate hydrolases"/>
    <property type="match status" value="1"/>
</dbReference>
<dbReference type="GO" id="GO:0007018">
    <property type="term" value="P:microtubule-based movement"/>
    <property type="evidence" value="ECO:0007669"/>
    <property type="project" value="InterPro"/>
</dbReference>
<keyword evidence="1 2" id="KW-0505">Motor protein</keyword>
<dbReference type="InterPro" id="IPR036961">
    <property type="entry name" value="Kinesin_motor_dom_sf"/>
</dbReference>
<dbReference type="OrthoDB" id="3176171at2759"/>
<accession>A0A8T0H825</accession>
<dbReference type="GO" id="GO:0003777">
    <property type="term" value="F:microtubule motor activity"/>
    <property type="evidence" value="ECO:0007669"/>
    <property type="project" value="InterPro"/>
</dbReference>
<dbReference type="Gene3D" id="3.40.850.10">
    <property type="entry name" value="Kinesin motor domain"/>
    <property type="match status" value="1"/>
</dbReference>
<dbReference type="InterPro" id="IPR027417">
    <property type="entry name" value="P-loop_NTPase"/>
</dbReference>
<dbReference type="Pfam" id="PF00225">
    <property type="entry name" value="Kinesin"/>
    <property type="match status" value="1"/>
</dbReference>
<name>A0A8T0H825_CERPU</name>
<dbReference type="InterPro" id="IPR001752">
    <property type="entry name" value="Kinesin_motor_dom"/>
</dbReference>
<evidence type="ECO:0000256" key="2">
    <source>
        <dbReference type="PROSITE-ProRule" id="PRU00283"/>
    </source>
</evidence>
<keyword evidence="2" id="KW-0547">Nucleotide-binding</keyword>
<dbReference type="PANTHER" id="PTHR47968:SF67">
    <property type="entry name" value="KINESIN MOTOR DOMAIN-CONTAINING PROTEIN"/>
    <property type="match status" value="1"/>
</dbReference>
<evidence type="ECO:0000313" key="4">
    <source>
        <dbReference type="EMBL" id="KAG0566514.1"/>
    </source>
</evidence>
<keyword evidence="5" id="KW-1185">Reference proteome</keyword>
<evidence type="ECO:0000259" key="3">
    <source>
        <dbReference type="PROSITE" id="PS50067"/>
    </source>
</evidence>
<protein>
    <recommendedName>
        <fullName evidence="3">Kinesin motor domain-containing protein</fullName>
    </recommendedName>
</protein>
<feature type="binding site" evidence="2">
    <location>
        <begin position="96"/>
        <end position="103"/>
    </location>
    <ligand>
        <name>ATP</name>
        <dbReference type="ChEBI" id="CHEBI:30616"/>
    </ligand>
</feature>
<dbReference type="PANTHER" id="PTHR47968">
    <property type="entry name" value="CENTROMERE PROTEIN E"/>
    <property type="match status" value="1"/>
</dbReference>
<dbReference type="PROSITE" id="PS50067">
    <property type="entry name" value="KINESIN_MOTOR_2"/>
    <property type="match status" value="1"/>
</dbReference>
<evidence type="ECO:0000313" key="5">
    <source>
        <dbReference type="Proteomes" id="UP000822688"/>
    </source>
</evidence>
<sequence>MGVGFESTIDIYLRVRPIPSGATALFELNQEEGHVTWTIPRHVALGMVNHQREHYTFKFSGIFDVESKQDEVFQKVAHKVVVGSLDGYNGTIFAYGQTGSGKTYTITGGNERYVDRGIIPRAISLIFSEVAERSDYNYTLHFSYMEVYNEMGYDLLNPDHETKALEDLPKVTLLEDEDSVFHLRNLSQHLATYVAMRRKP</sequence>
<dbReference type="AlphaFoldDB" id="A0A8T0H825"/>